<protein>
    <submittedName>
        <fullName evidence="1">Uncharacterized protein</fullName>
    </submittedName>
</protein>
<dbReference type="AlphaFoldDB" id="S7Q9T9"/>
<dbReference type="KEGG" id="gtr:GLOTRDRAFT_128236"/>
<sequence>MASLCFMRATAAAITGADVPAKWAAAEYETSDADGPQGAEKRAHGSDWRLVAYPGAGANKRDPPVTAAWAIETYAGDGADGAVP</sequence>
<gene>
    <name evidence="1" type="ORF">GLOTRDRAFT_128236</name>
</gene>
<dbReference type="GeneID" id="19301693"/>
<accession>S7Q9T9</accession>
<evidence type="ECO:0000313" key="2">
    <source>
        <dbReference type="Proteomes" id="UP000030669"/>
    </source>
</evidence>
<dbReference type="HOGENOM" id="CLU_2527678_0_0_1"/>
<name>S7Q9T9_GLOTA</name>
<reference evidence="1 2" key="1">
    <citation type="journal article" date="2012" name="Science">
        <title>The Paleozoic origin of enzymatic lignin decomposition reconstructed from 31 fungal genomes.</title>
        <authorList>
            <person name="Floudas D."/>
            <person name="Binder M."/>
            <person name="Riley R."/>
            <person name="Barry K."/>
            <person name="Blanchette R.A."/>
            <person name="Henrissat B."/>
            <person name="Martinez A.T."/>
            <person name="Otillar R."/>
            <person name="Spatafora J.W."/>
            <person name="Yadav J.S."/>
            <person name="Aerts A."/>
            <person name="Benoit I."/>
            <person name="Boyd A."/>
            <person name="Carlson A."/>
            <person name="Copeland A."/>
            <person name="Coutinho P.M."/>
            <person name="de Vries R.P."/>
            <person name="Ferreira P."/>
            <person name="Findley K."/>
            <person name="Foster B."/>
            <person name="Gaskell J."/>
            <person name="Glotzer D."/>
            <person name="Gorecki P."/>
            <person name="Heitman J."/>
            <person name="Hesse C."/>
            <person name="Hori C."/>
            <person name="Igarashi K."/>
            <person name="Jurgens J.A."/>
            <person name="Kallen N."/>
            <person name="Kersten P."/>
            <person name="Kohler A."/>
            <person name="Kuees U."/>
            <person name="Kumar T.K.A."/>
            <person name="Kuo A."/>
            <person name="LaButti K."/>
            <person name="Larrondo L.F."/>
            <person name="Lindquist E."/>
            <person name="Ling A."/>
            <person name="Lombard V."/>
            <person name="Lucas S."/>
            <person name="Lundell T."/>
            <person name="Martin R."/>
            <person name="McLaughlin D.J."/>
            <person name="Morgenstern I."/>
            <person name="Morin E."/>
            <person name="Murat C."/>
            <person name="Nagy L.G."/>
            <person name="Nolan M."/>
            <person name="Ohm R.A."/>
            <person name="Patyshakuliyeva A."/>
            <person name="Rokas A."/>
            <person name="Ruiz-Duenas F.J."/>
            <person name="Sabat G."/>
            <person name="Salamov A."/>
            <person name="Samejima M."/>
            <person name="Schmutz J."/>
            <person name="Slot J.C."/>
            <person name="St John F."/>
            <person name="Stenlid J."/>
            <person name="Sun H."/>
            <person name="Sun S."/>
            <person name="Syed K."/>
            <person name="Tsang A."/>
            <person name="Wiebenga A."/>
            <person name="Young D."/>
            <person name="Pisabarro A."/>
            <person name="Eastwood D.C."/>
            <person name="Martin F."/>
            <person name="Cullen D."/>
            <person name="Grigoriev I.V."/>
            <person name="Hibbett D.S."/>
        </authorList>
    </citation>
    <scope>NUCLEOTIDE SEQUENCE [LARGE SCALE GENOMIC DNA]</scope>
    <source>
        <strain evidence="1 2">ATCC 11539</strain>
    </source>
</reference>
<proteinExistence type="predicted"/>
<dbReference type="RefSeq" id="XP_007865047.1">
    <property type="nucleotide sequence ID" value="XM_007866856.1"/>
</dbReference>
<organism evidence="1 2">
    <name type="scientific">Gloeophyllum trabeum (strain ATCC 11539 / FP-39264 / Madison 617)</name>
    <name type="common">Brown rot fungus</name>
    <dbReference type="NCBI Taxonomy" id="670483"/>
    <lineage>
        <taxon>Eukaryota</taxon>
        <taxon>Fungi</taxon>
        <taxon>Dikarya</taxon>
        <taxon>Basidiomycota</taxon>
        <taxon>Agaricomycotina</taxon>
        <taxon>Agaricomycetes</taxon>
        <taxon>Gloeophyllales</taxon>
        <taxon>Gloeophyllaceae</taxon>
        <taxon>Gloeophyllum</taxon>
    </lineage>
</organism>
<dbReference type="EMBL" id="KB469300">
    <property type="protein sequence ID" value="EPQ56287.1"/>
    <property type="molecule type" value="Genomic_DNA"/>
</dbReference>
<keyword evidence="2" id="KW-1185">Reference proteome</keyword>
<dbReference type="Proteomes" id="UP000030669">
    <property type="component" value="Unassembled WGS sequence"/>
</dbReference>
<evidence type="ECO:0000313" key="1">
    <source>
        <dbReference type="EMBL" id="EPQ56287.1"/>
    </source>
</evidence>